<evidence type="ECO:0000256" key="1">
    <source>
        <dbReference type="SAM" id="MobiDB-lite"/>
    </source>
</evidence>
<name>A0A6A1WIS5_9ROSI</name>
<dbReference type="OrthoDB" id="1742747at2759"/>
<comment type="caution">
    <text evidence="3">The sequence shown here is derived from an EMBL/GenBank/DDBJ whole genome shotgun (WGS) entry which is preliminary data.</text>
</comment>
<keyword evidence="2" id="KW-0472">Membrane</keyword>
<keyword evidence="4" id="KW-1185">Reference proteome</keyword>
<gene>
    <name evidence="3" type="ORF">CJ030_MR1G016591</name>
</gene>
<reference evidence="3 4" key="1">
    <citation type="journal article" date="2019" name="Plant Biotechnol. J.">
        <title>The red bayberry genome and genetic basis of sex determination.</title>
        <authorList>
            <person name="Jia H.M."/>
            <person name="Jia H.J."/>
            <person name="Cai Q.L."/>
            <person name="Wang Y."/>
            <person name="Zhao H.B."/>
            <person name="Yang W.F."/>
            <person name="Wang G.Y."/>
            <person name="Li Y.H."/>
            <person name="Zhan D.L."/>
            <person name="Shen Y.T."/>
            <person name="Niu Q.F."/>
            <person name="Chang L."/>
            <person name="Qiu J."/>
            <person name="Zhao L."/>
            <person name="Xie H.B."/>
            <person name="Fu W.Y."/>
            <person name="Jin J."/>
            <person name="Li X.W."/>
            <person name="Jiao Y."/>
            <person name="Zhou C.C."/>
            <person name="Tu T."/>
            <person name="Chai C.Y."/>
            <person name="Gao J.L."/>
            <person name="Fan L.J."/>
            <person name="van de Weg E."/>
            <person name="Wang J.Y."/>
            <person name="Gao Z.S."/>
        </authorList>
    </citation>
    <scope>NUCLEOTIDE SEQUENCE [LARGE SCALE GENOMIC DNA]</scope>
    <source>
        <tissue evidence="3">Leaves</tissue>
    </source>
</reference>
<organism evidence="3 4">
    <name type="scientific">Morella rubra</name>
    <name type="common">Chinese bayberry</name>
    <dbReference type="NCBI Taxonomy" id="262757"/>
    <lineage>
        <taxon>Eukaryota</taxon>
        <taxon>Viridiplantae</taxon>
        <taxon>Streptophyta</taxon>
        <taxon>Embryophyta</taxon>
        <taxon>Tracheophyta</taxon>
        <taxon>Spermatophyta</taxon>
        <taxon>Magnoliopsida</taxon>
        <taxon>eudicotyledons</taxon>
        <taxon>Gunneridae</taxon>
        <taxon>Pentapetalae</taxon>
        <taxon>rosids</taxon>
        <taxon>fabids</taxon>
        <taxon>Fagales</taxon>
        <taxon>Myricaceae</taxon>
        <taxon>Morella</taxon>
    </lineage>
</organism>
<feature type="region of interest" description="Disordered" evidence="1">
    <location>
        <begin position="77"/>
        <end position="99"/>
    </location>
</feature>
<dbReference type="AlphaFoldDB" id="A0A6A1WIS5"/>
<evidence type="ECO:0000313" key="4">
    <source>
        <dbReference type="Proteomes" id="UP000516437"/>
    </source>
</evidence>
<keyword evidence="2" id="KW-1133">Transmembrane helix</keyword>
<protein>
    <submittedName>
        <fullName evidence="3">Uncharacterized protein</fullName>
    </submittedName>
</protein>
<accession>A0A6A1WIS5</accession>
<feature type="transmembrane region" description="Helical" evidence="2">
    <location>
        <begin position="43"/>
        <end position="62"/>
    </location>
</feature>
<dbReference type="EMBL" id="RXIC02000019">
    <property type="protein sequence ID" value="KAB1225195.1"/>
    <property type="molecule type" value="Genomic_DNA"/>
</dbReference>
<sequence>MREDEATAQLEKVEREEEINMATQWQQLWDCCPPKTQLALLPHLLPTVTALAVFSVTAIFLYKVDDFAFQTKTVTGHNLDPTPWHPFPPKNFANKPSKL</sequence>
<evidence type="ECO:0000313" key="3">
    <source>
        <dbReference type="EMBL" id="KAB1225195.1"/>
    </source>
</evidence>
<evidence type="ECO:0000256" key="2">
    <source>
        <dbReference type="SAM" id="Phobius"/>
    </source>
</evidence>
<dbReference type="Proteomes" id="UP000516437">
    <property type="component" value="Chromosome 1"/>
</dbReference>
<proteinExistence type="predicted"/>
<keyword evidence="2" id="KW-0812">Transmembrane</keyword>